<accession>A0ABN6DXI2</accession>
<sequence length="427" mass="44699">MHSTKLPPARLAWTVWGLGAALYIIGFFQRVAPGVMTAELMSEFTLGAAALGNLSAFYFYSYVAMQIPTGLLADSWGPRRLLTAGAAVAGVGSLCFALADGLFWACAGRLLIGGSVAVAFVAMMKLSSLWMAPRQFALASGMALFLGILGAVFAGTPLRLLVVAYSWRPVMLAASVLPLLVAVAIWIIVRDDPGERGYASYAPKAPSGTPRTGIIEGLRQVFSYRNTWLLLFAPGAVAGSILTFAGLWGVPFLTTHYGLGAPEAAALCSTLLLAWAVGGPVCGGLSDRIGLRKPLYVAGCAVLTAGWAVVILVPALPYAVLVALLIVIGFAAGCMIIGFAFAKESVPAHLAGTAAGVCNMGSMLGPMLLQPAVGWMLDRKWQGAMAGGARIYELSAFRTGFSLMLVWAVLALVCVALTRETGCRQMQ</sequence>
<comment type="subcellular location">
    <subcellularLocation>
        <location evidence="1">Lysosome membrane</location>
        <topology evidence="1">Multi-pass membrane protein</topology>
    </subcellularLocation>
</comment>
<comment type="catalytic activity">
    <reaction evidence="13">
        <text>L-alpha-aminoacyl-L-lysine(out) = L-alpha-aminoacyl-L-lysine(in)</text>
        <dbReference type="Rhea" id="RHEA:79383"/>
        <dbReference type="ChEBI" id="CHEBI:229966"/>
    </reaction>
</comment>
<evidence type="ECO:0000313" key="28">
    <source>
        <dbReference type="Proteomes" id="UP001319827"/>
    </source>
</evidence>
<dbReference type="EMBL" id="AP024355">
    <property type="protein sequence ID" value="BCR04239.1"/>
    <property type="molecule type" value="Genomic_DNA"/>
</dbReference>
<evidence type="ECO:0000256" key="3">
    <source>
        <dbReference type="ARBA" id="ARBA00022448"/>
    </source>
</evidence>
<keyword evidence="28" id="KW-1185">Reference proteome</keyword>
<gene>
    <name evidence="27" type="ORF">DESUT3_13080</name>
</gene>
<evidence type="ECO:0000256" key="11">
    <source>
        <dbReference type="ARBA" id="ARBA00044884"/>
    </source>
</evidence>
<evidence type="ECO:0000256" key="25">
    <source>
        <dbReference type="SAM" id="Phobius"/>
    </source>
</evidence>
<feature type="transmembrane region" description="Helical" evidence="25">
    <location>
        <begin position="110"/>
        <end position="131"/>
    </location>
</feature>
<evidence type="ECO:0000256" key="22">
    <source>
        <dbReference type="ARBA" id="ARBA00045018"/>
    </source>
</evidence>
<evidence type="ECO:0000313" key="27">
    <source>
        <dbReference type="EMBL" id="BCR04239.1"/>
    </source>
</evidence>
<evidence type="ECO:0000256" key="10">
    <source>
        <dbReference type="ARBA" id="ARBA00044881"/>
    </source>
</evidence>
<organism evidence="27 28">
    <name type="scientific">Desulfuromonas versatilis</name>
    <dbReference type="NCBI Taxonomy" id="2802975"/>
    <lineage>
        <taxon>Bacteria</taxon>
        <taxon>Pseudomonadati</taxon>
        <taxon>Thermodesulfobacteriota</taxon>
        <taxon>Desulfuromonadia</taxon>
        <taxon>Desulfuromonadales</taxon>
        <taxon>Desulfuromonadaceae</taxon>
        <taxon>Desulfuromonas</taxon>
    </lineage>
</organism>
<feature type="domain" description="Major facilitator superfamily (MFS) profile" evidence="26">
    <location>
        <begin position="14"/>
        <end position="419"/>
    </location>
</feature>
<evidence type="ECO:0000256" key="8">
    <source>
        <dbReference type="ARBA" id="ARBA00044876"/>
    </source>
</evidence>
<keyword evidence="5 25" id="KW-1133">Transmembrane helix</keyword>
<keyword evidence="6 25" id="KW-0472">Membrane</keyword>
<comment type="function">
    <text evidence="23">Lysosomal dipeptide uniporter that selectively exports lysine, arginine or histidine-containing dipeptides with a net positive charge from the lysosome lumen into the cytosol. Could play a role in a specific type of protein O-glycosylation indirectly regulating macrophages migration and tissue invasion. Also essential for liver homeostasis.</text>
</comment>
<evidence type="ECO:0000256" key="17">
    <source>
        <dbReference type="ARBA" id="ARBA00044903"/>
    </source>
</evidence>
<comment type="catalytic activity">
    <reaction evidence="17">
        <text>L-arginyl-glycine(out) = L-arginyl-glycine(in)</text>
        <dbReference type="Rhea" id="RHEA:79391"/>
        <dbReference type="ChEBI" id="CHEBI:229955"/>
    </reaction>
</comment>
<comment type="catalytic activity">
    <reaction evidence="20">
        <text>L-lysyl-glycine(out) = L-lysyl-glycine(in)</text>
        <dbReference type="Rhea" id="RHEA:79407"/>
        <dbReference type="ChEBI" id="CHEBI:191202"/>
    </reaction>
</comment>
<dbReference type="PANTHER" id="PTHR23512">
    <property type="entry name" value="MAJOR FACILITATOR SUPERFAMILY DOMAIN-CONTAINING PROTEIN 1"/>
    <property type="match status" value="1"/>
</dbReference>
<evidence type="ECO:0000256" key="19">
    <source>
        <dbReference type="ARBA" id="ARBA00044919"/>
    </source>
</evidence>
<evidence type="ECO:0000256" key="20">
    <source>
        <dbReference type="ARBA" id="ARBA00044924"/>
    </source>
</evidence>
<comment type="catalytic activity">
    <reaction evidence="11">
        <text>L-alpha-aminoacyl-L-histidine(out) = L-alpha-aminoacyl-L-histidine(in)</text>
        <dbReference type="Rhea" id="RHEA:79375"/>
        <dbReference type="ChEBI" id="CHEBI:229967"/>
    </reaction>
</comment>
<dbReference type="Proteomes" id="UP001319827">
    <property type="component" value="Chromosome"/>
</dbReference>
<protein>
    <recommendedName>
        <fullName evidence="21">Lysosomal dipeptide transporter MFSD1</fullName>
    </recommendedName>
    <alternativeName>
        <fullName evidence="22">Major facilitator superfamily domain-containing protein 1</fullName>
    </alternativeName>
</protein>
<comment type="catalytic activity">
    <reaction evidence="15">
        <text>L-arginyl-L-alpha-amino acid(out) = L-arginyl-L-alpha-amino acid(in)</text>
        <dbReference type="Rhea" id="RHEA:79371"/>
        <dbReference type="ChEBI" id="CHEBI:84315"/>
    </reaction>
</comment>
<evidence type="ECO:0000256" key="23">
    <source>
        <dbReference type="ARBA" id="ARBA00045709"/>
    </source>
</evidence>
<reference evidence="27 28" key="1">
    <citation type="journal article" date="2016" name="C (Basel)">
        <title>Selective Growth of and Electricity Production by Marine Exoelectrogenic Bacteria in Self-Aggregated Hydrogel of Microbially Reduced Graphene Oxide.</title>
        <authorList>
            <person name="Yoshida N."/>
            <person name="Goto Y."/>
            <person name="Miyata Y."/>
        </authorList>
    </citation>
    <scope>NUCLEOTIDE SEQUENCE [LARGE SCALE GENOMIC DNA]</scope>
    <source>
        <strain evidence="27 28">NIT-T3</strain>
    </source>
</reference>
<comment type="catalytic activity">
    <reaction evidence="14">
        <text>L-aspartyl-L-lysine(out) = L-aspartyl-L-lysine(in)</text>
        <dbReference type="Rhea" id="RHEA:79411"/>
        <dbReference type="ChEBI" id="CHEBI:229953"/>
    </reaction>
</comment>
<evidence type="ECO:0000256" key="7">
    <source>
        <dbReference type="ARBA" id="ARBA00023228"/>
    </source>
</evidence>
<dbReference type="InterPro" id="IPR011701">
    <property type="entry name" value="MFS"/>
</dbReference>
<feature type="transmembrane region" description="Helical" evidence="25">
    <location>
        <begin position="143"/>
        <end position="164"/>
    </location>
</feature>
<comment type="subunit">
    <text evidence="24">Homodimer. Interacts with lysosomal protein GLMP (via lumenal domain); the interaction starts while both proteins are still in the endoplasmic reticulum and is required for stabilization of MFSD1 in lysosomes but has no direct effect on its targeting to lysosomes or transporter activity.</text>
</comment>
<evidence type="ECO:0000256" key="15">
    <source>
        <dbReference type="ARBA" id="ARBA00044899"/>
    </source>
</evidence>
<feature type="transmembrane region" description="Helical" evidence="25">
    <location>
        <begin position="319"/>
        <end position="342"/>
    </location>
</feature>
<evidence type="ECO:0000256" key="9">
    <source>
        <dbReference type="ARBA" id="ARBA00044878"/>
    </source>
</evidence>
<feature type="transmembrane region" description="Helical" evidence="25">
    <location>
        <begin position="228"/>
        <end position="252"/>
    </location>
</feature>
<comment type="catalytic activity">
    <reaction evidence="12">
        <text>L-lysyl-L-alpha-amino acid(out) = L-lysyl-L-alpha-amino acid(in)</text>
        <dbReference type="Rhea" id="RHEA:79387"/>
        <dbReference type="ChEBI" id="CHEBI:229965"/>
    </reaction>
</comment>
<feature type="transmembrane region" description="Helical" evidence="25">
    <location>
        <begin position="81"/>
        <end position="104"/>
    </location>
</feature>
<comment type="catalytic activity">
    <reaction evidence="9">
        <text>L-histidyl-glycine(out) = L-histidyl-glycine(in)</text>
        <dbReference type="Rhea" id="RHEA:79395"/>
        <dbReference type="ChEBI" id="CHEBI:229957"/>
    </reaction>
</comment>
<keyword evidence="4 25" id="KW-0812">Transmembrane</keyword>
<evidence type="ECO:0000256" key="16">
    <source>
        <dbReference type="ARBA" id="ARBA00044900"/>
    </source>
</evidence>
<comment type="catalytic activity">
    <reaction evidence="10">
        <text>L-alpha-aminoacyl-L-arginine(out) = L-alpha-aminoacyl-L-arginine(in)</text>
        <dbReference type="Rhea" id="RHEA:79367"/>
        <dbReference type="ChEBI" id="CHEBI:229968"/>
    </reaction>
</comment>
<evidence type="ECO:0000256" key="2">
    <source>
        <dbReference type="ARBA" id="ARBA00008335"/>
    </source>
</evidence>
<comment type="catalytic activity">
    <reaction evidence="18">
        <text>L-histidyl-L-alpha-amino acid(out) = L-histidyl-L-alpha-amino acid(in)</text>
        <dbReference type="Rhea" id="RHEA:79379"/>
        <dbReference type="ChEBI" id="CHEBI:229964"/>
    </reaction>
</comment>
<dbReference type="Pfam" id="PF07690">
    <property type="entry name" value="MFS_1"/>
    <property type="match status" value="1"/>
</dbReference>
<feature type="transmembrane region" description="Helical" evidence="25">
    <location>
        <begin position="264"/>
        <end position="283"/>
    </location>
</feature>
<dbReference type="PANTHER" id="PTHR23512:SF3">
    <property type="entry name" value="MAJOR FACILITATOR SUPERFAMILY DOMAIN-CONTAINING PROTEIN 1"/>
    <property type="match status" value="1"/>
</dbReference>
<feature type="transmembrane region" description="Helical" evidence="25">
    <location>
        <begin position="170"/>
        <end position="189"/>
    </location>
</feature>
<evidence type="ECO:0000259" key="26">
    <source>
        <dbReference type="PROSITE" id="PS50850"/>
    </source>
</evidence>
<keyword evidence="3" id="KW-0813">Transport</keyword>
<keyword evidence="7" id="KW-0458">Lysosome</keyword>
<feature type="transmembrane region" description="Helical" evidence="25">
    <location>
        <begin position="44"/>
        <end position="60"/>
    </location>
</feature>
<dbReference type="PROSITE" id="PS50850">
    <property type="entry name" value="MFS"/>
    <property type="match status" value="1"/>
</dbReference>
<evidence type="ECO:0000256" key="4">
    <source>
        <dbReference type="ARBA" id="ARBA00022692"/>
    </source>
</evidence>
<evidence type="ECO:0000256" key="13">
    <source>
        <dbReference type="ARBA" id="ARBA00044893"/>
    </source>
</evidence>
<comment type="catalytic activity">
    <reaction evidence="19">
        <text>L-alanyl-L-lysine(out) = L-alanyl-L-lysine(in)</text>
        <dbReference type="Rhea" id="RHEA:79415"/>
        <dbReference type="ChEBI" id="CHEBI:192470"/>
    </reaction>
</comment>
<name>A0ABN6DXI2_9BACT</name>
<reference evidence="27 28" key="2">
    <citation type="journal article" date="2021" name="Int. J. Syst. Evol. Microbiol.">
        <title>Isolation and Polyphasic Characterization of Desulfuromonas versatilis sp. Nov., an Electrogenic Bacteria Capable of Versatile Metabolism Isolated from a Graphene Oxide-Reducing Enrichment Culture.</title>
        <authorList>
            <person name="Xie L."/>
            <person name="Yoshida N."/>
            <person name="Ishii S."/>
            <person name="Meng L."/>
        </authorList>
    </citation>
    <scope>NUCLEOTIDE SEQUENCE [LARGE SCALE GENOMIC DNA]</scope>
    <source>
        <strain evidence="27 28">NIT-T3</strain>
    </source>
</reference>
<proteinExistence type="inferred from homology"/>
<evidence type="ECO:0000256" key="21">
    <source>
        <dbReference type="ARBA" id="ARBA00044985"/>
    </source>
</evidence>
<dbReference type="InterPro" id="IPR036259">
    <property type="entry name" value="MFS_trans_sf"/>
</dbReference>
<evidence type="ECO:0000256" key="24">
    <source>
        <dbReference type="ARBA" id="ARBA00046376"/>
    </source>
</evidence>
<dbReference type="RefSeq" id="WP_221251659.1">
    <property type="nucleotide sequence ID" value="NZ_AP024355.1"/>
</dbReference>
<dbReference type="SUPFAM" id="SSF103473">
    <property type="entry name" value="MFS general substrate transporter"/>
    <property type="match status" value="1"/>
</dbReference>
<evidence type="ECO:0000256" key="14">
    <source>
        <dbReference type="ARBA" id="ARBA00044898"/>
    </source>
</evidence>
<evidence type="ECO:0000256" key="5">
    <source>
        <dbReference type="ARBA" id="ARBA00022989"/>
    </source>
</evidence>
<evidence type="ECO:0000256" key="6">
    <source>
        <dbReference type="ARBA" id="ARBA00023136"/>
    </source>
</evidence>
<evidence type="ECO:0000256" key="1">
    <source>
        <dbReference type="ARBA" id="ARBA00004155"/>
    </source>
</evidence>
<feature type="transmembrane region" description="Helical" evidence="25">
    <location>
        <begin position="12"/>
        <end position="32"/>
    </location>
</feature>
<dbReference type="InterPro" id="IPR020846">
    <property type="entry name" value="MFS_dom"/>
</dbReference>
<feature type="transmembrane region" description="Helical" evidence="25">
    <location>
        <begin position="397"/>
        <end position="418"/>
    </location>
</feature>
<feature type="transmembrane region" description="Helical" evidence="25">
    <location>
        <begin position="295"/>
        <end position="313"/>
    </location>
</feature>
<dbReference type="InterPro" id="IPR052187">
    <property type="entry name" value="MFSD1"/>
</dbReference>
<evidence type="ECO:0000256" key="18">
    <source>
        <dbReference type="ARBA" id="ARBA00044912"/>
    </source>
</evidence>
<evidence type="ECO:0000256" key="12">
    <source>
        <dbReference type="ARBA" id="ARBA00044891"/>
    </source>
</evidence>
<comment type="catalytic activity">
    <reaction evidence="16">
        <text>L-lysyl-L-lysine(out) = L-lysyl-L-lysine(in)</text>
        <dbReference type="Rhea" id="RHEA:79403"/>
        <dbReference type="ChEBI" id="CHEBI:229956"/>
    </reaction>
</comment>
<dbReference type="Gene3D" id="1.20.1250.20">
    <property type="entry name" value="MFS general substrate transporter like domains"/>
    <property type="match status" value="2"/>
</dbReference>
<comment type="similarity">
    <text evidence="2">Belongs to the major facilitator superfamily.</text>
</comment>
<comment type="catalytic activity">
    <reaction evidence="8">
        <text>L-lysyl-L-alanine(out) = L-lysyl-L-alanine(in)</text>
        <dbReference type="Rhea" id="RHEA:79399"/>
        <dbReference type="ChEBI" id="CHEBI:229954"/>
    </reaction>
</comment>